<evidence type="ECO:0000313" key="8">
    <source>
        <dbReference type="Proteomes" id="UP000664203"/>
    </source>
</evidence>
<feature type="domain" description="FAD-binding" evidence="5">
    <location>
        <begin position="9"/>
        <end position="406"/>
    </location>
</feature>
<dbReference type="SUPFAM" id="SSF54373">
    <property type="entry name" value="FAD-linked reductases, C-terminal domain"/>
    <property type="match status" value="1"/>
</dbReference>
<dbReference type="InterPro" id="IPR050641">
    <property type="entry name" value="RIFMO-like"/>
</dbReference>
<dbReference type="EMBL" id="CAJPDR010000192">
    <property type="protein sequence ID" value="CAF9924596.1"/>
    <property type="molecule type" value="Genomic_DNA"/>
</dbReference>
<dbReference type="OrthoDB" id="1716816at2759"/>
<dbReference type="SUPFAM" id="SSF51905">
    <property type="entry name" value="FAD/NAD(P)-binding domain"/>
    <property type="match status" value="1"/>
</dbReference>
<dbReference type="PANTHER" id="PTHR43004">
    <property type="entry name" value="TRK SYSTEM POTASSIUM UPTAKE PROTEIN"/>
    <property type="match status" value="1"/>
</dbReference>
<protein>
    <recommendedName>
        <fullName evidence="9">Phenol 2-monooxygenase</fullName>
    </recommendedName>
</protein>
<keyword evidence="8" id="KW-1185">Reference proteome</keyword>
<dbReference type="PRINTS" id="PR00420">
    <property type="entry name" value="RNGMNOXGNASE"/>
</dbReference>
<dbReference type="InterPro" id="IPR002938">
    <property type="entry name" value="FAD-bd"/>
</dbReference>
<dbReference type="InterPro" id="IPR012941">
    <property type="entry name" value="Phe_hydrox_C_dim_dom"/>
</dbReference>
<evidence type="ECO:0000259" key="6">
    <source>
        <dbReference type="Pfam" id="PF07976"/>
    </source>
</evidence>
<dbReference type="Gene3D" id="3.30.9.10">
    <property type="entry name" value="D-Amino Acid Oxidase, subunit A, domain 2"/>
    <property type="match status" value="1"/>
</dbReference>
<dbReference type="InterPro" id="IPR036249">
    <property type="entry name" value="Thioredoxin-like_sf"/>
</dbReference>
<evidence type="ECO:0008006" key="9">
    <source>
        <dbReference type="Google" id="ProtNLM"/>
    </source>
</evidence>
<dbReference type="AlphaFoldDB" id="A0A8H3FEL0"/>
<proteinExistence type="inferred from homology"/>
<dbReference type="SUPFAM" id="SSF52833">
    <property type="entry name" value="Thioredoxin-like"/>
    <property type="match status" value="1"/>
</dbReference>
<gene>
    <name evidence="7" type="ORF">ALECFALPRED_002797</name>
</gene>
<keyword evidence="4" id="KW-0560">Oxidoreductase</keyword>
<dbReference type="CDD" id="cd02979">
    <property type="entry name" value="PHOX_C"/>
    <property type="match status" value="1"/>
</dbReference>
<feature type="domain" description="Phenol hydroxylase-like C-terminal dimerisation" evidence="6">
    <location>
        <begin position="449"/>
        <end position="665"/>
    </location>
</feature>
<dbReference type="Pfam" id="PF01494">
    <property type="entry name" value="FAD_binding_3"/>
    <property type="match status" value="1"/>
</dbReference>
<reference evidence="7" key="1">
    <citation type="submission" date="2021-03" db="EMBL/GenBank/DDBJ databases">
        <authorList>
            <person name="Tagirdzhanova G."/>
        </authorList>
    </citation>
    <scope>NUCLEOTIDE SEQUENCE</scope>
</reference>
<evidence type="ECO:0000259" key="5">
    <source>
        <dbReference type="Pfam" id="PF01494"/>
    </source>
</evidence>
<keyword evidence="2" id="KW-0285">Flavoprotein</keyword>
<dbReference type="PANTHER" id="PTHR43004:SF20">
    <property type="entry name" value="2-MONOOXYGENASE, PUTATIVE (AFU_ORTHOLOGUE AFUA_1G13660)-RELATED"/>
    <property type="match status" value="1"/>
</dbReference>
<accession>A0A8H3FEL0</accession>
<comment type="caution">
    <text evidence="7">The sequence shown here is derived from an EMBL/GenBank/DDBJ whole genome shotgun (WGS) entry which is preliminary data.</text>
</comment>
<evidence type="ECO:0000313" key="7">
    <source>
        <dbReference type="EMBL" id="CAF9924596.1"/>
    </source>
</evidence>
<keyword evidence="3" id="KW-0274">FAD</keyword>
<dbReference type="GO" id="GO:0071949">
    <property type="term" value="F:FAD binding"/>
    <property type="evidence" value="ECO:0007669"/>
    <property type="project" value="InterPro"/>
</dbReference>
<comment type="similarity">
    <text evidence="1">Belongs to the PheA/TfdB FAD monooxygenase family.</text>
</comment>
<evidence type="ECO:0000256" key="2">
    <source>
        <dbReference type="ARBA" id="ARBA00022630"/>
    </source>
</evidence>
<dbReference type="GO" id="GO:0016709">
    <property type="term" value="F:oxidoreductase activity, acting on paired donors, with incorporation or reduction of molecular oxygen, NAD(P)H as one donor, and incorporation of one atom of oxygen"/>
    <property type="evidence" value="ECO:0007669"/>
    <property type="project" value="UniProtKB-ARBA"/>
</dbReference>
<dbReference type="Pfam" id="PF07976">
    <property type="entry name" value="Phe_hydrox_dim"/>
    <property type="match status" value="1"/>
</dbReference>
<evidence type="ECO:0000256" key="1">
    <source>
        <dbReference type="ARBA" id="ARBA00007801"/>
    </source>
</evidence>
<dbReference type="InterPro" id="IPR036188">
    <property type="entry name" value="FAD/NAD-bd_sf"/>
</dbReference>
<evidence type="ECO:0000256" key="4">
    <source>
        <dbReference type="ARBA" id="ARBA00023002"/>
    </source>
</evidence>
<organism evidence="7 8">
    <name type="scientific">Alectoria fallacina</name>
    <dbReference type="NCBI Taxonomy" id="1903189"/>
    <lineage>
        <taxon>Eukaryota</taxon>
        <taxon>Fungi</taxon>
        <taxon>Dikarya</taxon>
        <taxon>Ascomycota</taxon>
        <taxon>Pezizomycotina</taxon>
        <taxon>Lecanoromycetes</taxon>
        <taxon>OSLEUM clade</taxon>
        <taxon>Lecanoromycetidae</taxon>
        <taxon>Lecanorales</taxon>
        <taxon>Lecanorineae</taxon>
        <taxon>Parmeliaceae</taxon>
        <taxon>Alectoria</taxon>
    </lineage>
</organism>
<name>A0A8H3FEL0_9LECA</name>
<dbReference type="Gene3D" id="3.40.30.20">
    <property type="match status" value="1"/>
</dbReference>
<evidence type="ECO:0000256" key="3">
    <source>
        <dbReference type="ARBA" id="ARBA00022827"/>
    </source>
</evidence>
<dbReference type="InterPro" id="IPR038220">
    <property type="entry name" value="PHOX_C_sf"/>
</dbReference>
<sequence>MVQLQDSHCDLLITGAGPAGLMAALWAARCGIHARIVDKRGTKIFNGQADGLQCRTLEIFDSFGFADRVWKESNHMLEICLWNPDETGRIRRTDRIPDTIPGISRFQQVVLHQGRIERFFLDSLKEYSHIKIERGVLPEQLEIDHSKAEDHHAYPIKAKIRHLDDDEATQAQNGTNVPDGLFRSSLAKDDTDDLIRKSRGKEGTTEVIHAKYMIGCDGAHSWTRRQLGFQMQGEQTDFIWGVLDIVPITNFPDIRMRCAIHSAKSGSIMIIPRENKLVRLYIQLTEVNSAGQQVDRSKITPEIILKAAQKIMSPYELAYDYCDWWTAYQIGQRVGNLFSCDDRVFLAGDAVHTHSPKAGQGMNVSMHDTYNLGWKIGLVVKGLAKRSILRTYQSERRRIAQDLIAFDHRFSRLFSGRPARDAADEAGISMAEFKDAFEKGNMFASGLAVDYGASILVAKPGDSGDQGDGTHVGSKANGTGAFVGKQELASNIKLGMRFPSFQVLNQSDARPWHFGHFLKSDGRFRIIVFAGNLQDEKQWKRLQGFGGSLAKPDSVIRRFTPTAKPIDSVIEILVIHSGPRQKVELLDLHEIFHPFDEKRGWDYEKVFVDDVSYHEGHGEAYKNYGVDKESGCVAIARPDQHVGWIGELEDVKDIDRYFSEVLIAQV</sequence>
<dbReference type="Proteomes" id="UP000664203">
    <property type="component" value="Unassembled WGS sequence"/>
</dbReference>
<dbReference type="Gene3D" id="3.50.50.60">
    <property type="entry name" value="FAD/NAD(P)-binding domain"/>
    <property type="match status" value="1"/>
</dbReference>